<evidence type="ECO:0000313" key="5">
    <source>
        <dbReference type="EMBL" id="MFE4105919.1"/>
    </source>
</evidence>
<protein>
    <recommendedName>
        <fullName evidence="4">Glutathione hydrolase proenzyme</fullName>
        <ecNumber evidence="4">2.3.2.2</ecNumber>
        <ecNumber evidence="4">3.4.19.13</ecNumber>
    </recommendedName>
    <component>
        <recommendedName>
            <fullName evidence="4">Glutathione hydrolase large chain</fullName>
        </recommendedName>
    </component>
    <component>
        <recommendedName>
            <fullName evidence="4">Glutathione hydrolase small chain</fullName>
        </recommendedName>
    </component>
</protein>
<dbReference type="RefSeq" id="WP_377963188.1">
    <property type="nucleotide sequence ID" value="NZ_JBHZOL010000043.1"/>
</dbReference>
<dbReference type="EMBL" id="JBHZOL010000043">
    <property type="protein sequence ID" value="MFE4105919.1"/>
    <property type="molecule type" value="Genomic_DNA"/>
</dbReference>
<comment type="similarity">
    <text evidence="4">Belongs to the gamma-glutamyltransferase family.</text>
</comment>
<dbReference type="PANTHER" id="PTHR43881">
    <property type="entry name" value="GAMMA-GLUTAMYLTRANSPEPTIDASE (AFU_ORTHOLOGUE AFUA_4G13580)"/>
    <property type="match status" value="1"/>
</dbReference>
<comment type="pathway">
    <text evidence="4">Sulfur metabolism; glutathione metabolism.</text>
</comment>
<dbReference type="EC" id="3.4.19.13" evidence="4"/>
<evidence type="ECO:0000256" key="3">
    <source>
        <dbReference type="ARBA" id="ARBA00047417"/>
    </source>
</evidence>
<accession>A0ABW6ICM5</accession>
<dbReference type="InterPro" id="IPR029055">
    <property type="entry name" value="Ntn_hydrolases_N"/>
</dbReference>
<comment type="catalytic activity">
    <reaction evidence="1 4">
        <text>an S-substituted glutathione + H2O = an S-substituted L-cysteinylglycine + L-glutamate</text>
        <dbReference type="Rhea" id="RHEA:59468"/>
        <dbReference type="ChEBI" id="CHEBI:15377"/>
        <dbReference type="ChEBI" id="CHEBI:29985"/>
        <dbReference type="ChEBI" id="CHEBI:90779"/>
        <dbReference type="ChEBI" id="CHEBI:143103"/>
        <dbReference type="EC" id="3.4.19.13"/>
    </reaction>
</comment>
<dbReference type="PRINTS" id="PR01210">
    <property type="entry name" value="GGTRANSPTASE"/>
</dbReference>
<proteinExistence type="inferred from homology"/>
<comment type="catalytic activity">
    <reaction evidence="2 4">
        <text>glutathione + H2O = L-cysteinylglycine + L-glutamate</text>
        <dbReference type="Rhea" id="RHEA:28807"/>
        <dbReference type="ChEBI" id="CHEBI:15377"/>
        <dbReference type="ChEBI" id="CHEBI:29985"/>
        <dbReference type="ChEBI" id="CHEBI:57925"/>
        <dbReference type="ChEBI" id="CHEBI:61694"/>
        <dbReference type="EC" id="3.4.19.13"/>
    </reaction>
</comment>
<keyword evidence="4" id="KW-0317">Glutathione biosynthesis</keyword>
<dbReference type="NCBIfam" id="TIGR00066">
    <property type="entry name" value="g_glut_trans"/>
    <property type="match status" value="1"/>
</dbReference>
<keyword evidence="4 5" id="KW-0012">Acyltransferase</keyword>
<dbReference type="EC" id="2.3.2.2" evidence="4"/>
<dbReference type="Proteomes" id="UP001600165">
    <property type="component" value="Unassembled WGS sequence"/>
</dbReference>
<dbReference type="InterPro" id="IPR000101">
    <property type="entry name" value="GGT_peptidase"/>
</dbReference>
<keyword evidence="4 5" id="KW-0808">Transferase</keyword>
<evidence type="ECO:0000256" key="2">
    <source>
        <dbReference type="ARBA" id="ARBA00001089"/>
    </source>
</evidence>
<dbReference type="GO" id="GO:0103068">
    <property type="term" value="F:leukotriene C4 gamma-glutamyl transferase activity"/>
    <property type="evidence" value="ECO:0007669"/>
    <property type="project" value="UniProtKB-EC"/>
</dbReference>
<comment type="subunit">
    <text evidence="4">This enzyme consists of two polypeptide chains, which are synthesized in precursor form from a single polypeptide.</text>
</comment>
<sequence length="520" mass="56407">MVVCPQAVASEVGLNVLRQGGSAVDAAIAVNAALSVVYPHMTGIGGDSFWLIYNAADHKIYGLNGSGRAAQAATCEFYAQQNLTTIPQRGPLAAITVPGTVDAWSAAHQRFGQLPWPQLLQPAIALAENGYTVTDSQARWTRRDQTLLAADPGSRATFLPGGKPPQPGSHFTNPALAQTLKTLAAEGRDAFYQGAIAQALVTGLQSRGGILQLADFAQHRSTWVDPISTTYRGYRVYEMPPNTQGFTVLQILNLIEAFDLKQLGLNSADYYHLLVEATKLAFADRDRWLCDPDFADIPVTMLISKAYSDRRRGRISFTQANRYLPGTLGGDTTYSAVVDPFGNAVSLIQSLYFDFGSGVVPGETGVILQNRGAFFGLETDHLNCIQPGKRPFHTLIPAMVTQPDGRPKIVLGTMGGEGQPQTQVALLTRMLDFDLDPQTAIDLPRWLWGRTWGEFSAQLRLEPPIAAEVVAQLRQRQHPVSLASAWSEQMGHAHAIVIDSTTHRLQAGCDPRSDGQALGY</sequence>
<dbReference type="InterPro" id="IPR043137">
    <property type="entry name" value="GGT_ssub_C"/>
</dbReference>
<keyword evidence="4" id="KW-0378">Hydrolase</keyword>
<keyword evidence="4" id="KW-0865">Zymogen</keyword>
<dbReference type="Gene3D" id="1.10.246.130">
    <property type="match status" value="1"/>
</dbReference>
<dbReference type="InterPro" id="IPR052896">
    <property type="entry name" value="GGT-like_enzyme"/>
</dbReference>
<evidence type="ECO:0000313" key="6">
    <source>
        <dbReference type="Proteomes" id="UP001600165"/>
    </source>
</evidence>
<gene>
    <name evidence="5" type="primary">ggt</name>
    <name evidence="5" type="ORF">ACFVKH_06510</name>
</gene>
<keyword evidence="6" id="KW-1185">Reference proteome</keyword>
<comment type="caution">
    <text evidence="5">The sequence shown here is derived from an EMBL/GenBank/DDBJ whole genome shotgun (WGS) entry which is preliminary data.</text>
</comment>
<reference evidence="5 6" key="1">
    <citation type="submission" date="2024-10" db="EMBL/GenBank/DDBJ databases">
        <authorList>
            <person name="Ratan Roy A."/>
            <person name="Morales Sandoval P.H."/>
            <person name="De Los Santos Villalobos S."/>
            <person name="Chakraborty S."/>
            <person name="Mukherjee J."/>
        </authorList>
    </citation>
    <scope>NUCLEOTIDE SEQUENCE [LARGE SCALE GENOMIC DNA]</scope>
    <source>
        <strain evidence="5 6">S1</strain>
    </source>
</reference>
<evidence type="ECO:0000256" key="1">
    <source>
        <dbReference type="ARBA" id="ARBA00001049"/>
    </source>
</evidence>
<evidence type="ECO:0000256" key="4">
    <source>
        <dbReference type="RuleBase" id="RU368036"/>
    </source>
</evidence>
<dbReference type="Gene3D" id="3.60.20.40">
    <property type="match status" value="1"/>
</dbReference>
<comment type="catalytic activity">
    <reaction evidence="3 4">
        <text>an N-terminal (5-L-glutamyl)-[peptide] + an alpha-amino acid = 5-L-glutamyl amino acid + an N-terminal L-alpha-aminoacyl-[peptide]</text>
        <dbReference type="Rhea" id="RHEA:23904"/>
        <dbReference type="Rhea" id="RHEA-COMP:9780"/>
        <dbReference type="Rhea" id="RHEA-COMP:9795"/>
        <dbReference type="ChEBI" id="CHEBI:77644"/>
        <dbReference type="ChEBI" id="CHEBI:78597"/>
        <dbReference type="ChEBI" id="CHEBI:78599"/>
        <dbReference type="ChEBI" id="CHEBI:78608"/>
        <dbReference type="EC" id="2.3.2.2"/>
    </reaction>
</comment>
<name>A0ABW6ICM5_9CYAN</name>
<dbReference type="SUPFAM" id="SSF56235">
    <property type="entry name" value="N-terminal nucleophile aminohydrolases (Ntn hydrolases)"/>
    <property type="match status" value="1"/>
</dbReference>
<dbReference type="Pfam" id="PF01019">
    <property type="entry name" value="G_glu_transpept"/>
    <property type="match status" value="1"/>
</dbReference>
<organism evidence="5 6">
    <name type="scientific">Almyronema epifaneia S1</name>
    <dbReference type="NCBI Taxonomy" id="2991925"/>
    <lineage>
        <taxon>Bacteria</taxon>
        <taxon>Bacillati</taxon>
        <taxon>Cyanobacteriota</taxon>
        <taxon>Cyanophyceae</taxon>
        <taxon>Nodosilineales</taxon>
        <taxon>Nodosilineaceae</taxon>
        <taxon>Almyronema</taxon>
        <taxon>Almyronema epifaneia</taxon>
    </lineage>
</organism>
<comment type="PTM">
    <text evidence="4">Cleaved by autocatalysis into a large and a small subunit.</text>
</comment>
<dbReference type="InterPro" id="IPR043138">
    <property type="entry name" value="GGT_lsub"/>
</dbReference>
<dbReference type="PANTHER" id="PTHR43881:SF5">
    <property type="entry name" value="GAMMA-GLUTAMYLTRANSPEPTIDASE"/>
    <property type="match status" value="1"/>
</dbReference>